<sequence>MAASKLLEKIDITTCLICLEEFKTPKCLPCLHSFCESCLNSYIITAFKSESKRNVGNSQFNCPVCRSTVAPPGPVEKHQEWARQFPLNFTIVSLIDQNKLLKEKVKLCDPCKSMEDDVIAVSWCHDCNEALCEACVIAHKKLKILRDHDLKDINDLEAAPLITSLQSCENHKGKSVEAFCKDHNQPCCGTCVAIHHGKCDHVITLEEAANGILESKDLSDLLERLKGTIVSNQKIIKEKRENIKGLEDKKCDIQKELQETRQRIIDSFDKLQSTFIDKLTQIHKQKVKKLTDSINDIENRDKVIQNCYKFMETCKTRSSETRVLLEMQKILKREKEQVEELEQILAKHKTVEYEFKLDDDLKNCITKVETIGQIDFTEKTSLSAAKYPRPESPERMNLKECIPQLVSSFSIKDKCGVDTSVFGGCFIPDNTLLLPLGHGKRLALFKSNGDLIKLSGDLSGEVFDVCMLNPTTVVVTRCHKKVIDFINLPTLTVNKTKSAGVWCGGITSSDNKLYVGCSKKLLILDKDGNKEKEINTNGIIFGVSIINHGEKKIVYTNFYNHSCHFVRLSDLQEIQRFTHPELHNPRGVTTDREGNVYIAGGQSSKNVFQLSSDGNLIRVLLQGLDIPSGIKFDTQNDRIFISYSCPSKVNIYKMVKL</sequence>
<accession>A0ABQ9ERQ4</accession>
<feature type="domain" description="B box-type" evidence="8">
    <location>
        <begin position="163"/>
        <end position="206"/>
    </location>
</feature>
<dbReference type="Gene3D" id="3.30.160.60">
    <property type="entry name" value="Classic Zinc Finger"/>
    <property type="match status" value="1"/>
</dbReference>
<dbReference type="Pfam" id="PF13445">
    <property type="entry name" value="zf-RING_UBOX"/>
    <property type="match status" value="1"/>
</dbReference>
<dbReference type="Proteomes" id="UP001217089">
    <property type="component" value="Unassembled WGS sequence"/>
</dbReference>
<dbReference type="PANTHER" id="PTHR25462">
    <property type="entry name" value="BONUS, ISOFORM C-RELATED"/>
    <property type="match status" value="1"/>
</dbReference>
<dbReference type="SUPFAM" id="SSF57850">
    <property type="entry name" value="RING/U-box"/>
    <property type="match status" value="1"/>
</dbReference>
<evidence type="ECO:0000256" key="3">
    <source>
        <dbReference type="ARBA" id="ARBA00022771"/>
    </source>
</evidence>
<name>A0ABQ9ERQ4_TEGGR</name>
<evidence type="ECO:0000256" key="6">
    <source>
        <dbReference type="SAM" id="Coils"/>
    </source>
</evidence>
<dbReference type="InterPro" id="IPR001841">
    <property type="entry name" value="Znf_RING"/>
</dbReference>
<feature type="coiled-coil region" evidence="6">
    <location>
        <begin position="324"/>
        <end position="351"/>
    </location>
</feature>
<dbReference type="EMBL" id="JARBDR010000686">
    <property type="protein sequence ID" value="KAJ8307914.1"/>
    <property type="molecule type" value="Genomic_DNA"/>
</dbReference>
<evidence type="ECO:0000313" key="9">
    <source>
        <dbReference type="EMBL" id="KAJ8307914.1"/>
    </source>
</evidence>
<keyword evidence="6" id="KW-0175">Coiled coil</keyword>
<dbReference type="PROSITE" id="PS50119">
    <property type="entry name" value="ZF_BBOX"/>
    <property type="match status" value="2"/>
</dbReference>
<dbReference type="SUPFAM" id="SSF63829">
    <property type="entry name" value="Calcium-dependent phosphotriesterase"/>
    <property type="match status" value="1"/>
</dbReference>
<feature type="domain" description="RING-type" evidence="7">
    <location>
        <begin position="15"/>
        <end position="66"/>
    </location>
</feature>
<keyword evidence="10" id="KW-1185">Reference proteome</keyword>
<dbReference type="SMART" id="SM00184">
    <property type="entry name" value="RING"/>
    <property type="match status" value="1"/>
</dbReference>
<dbReference type="PROSITE" id="PS50089">
    <property type="entry name" value="ZF_RING_2"/>
    <property type="match status" value="1"/>
</dbReference>
<dbReference type="SUPFAM" id="SSF57845">
    <property type="entry name" value="B-box zinc-binding domain"/>
    <property type="match status" value="1"/>
</dbReference>
<dbReference type="PROSITE" id="PS00518">
    <property type="entry name" value="ZF_RING_1"/>
    <property type="match status" value="1"/>
</dbReference>
<keyword evidence="1" id="KW-0597">Phosphoprotein</keyword>
<dbReference type="Gene3D" id="3.30.40.10">
    <property type="entry name" value="Zinc/RING finger domain, C3HC4 (zinc finger)"/>
    <property type="match status" value="1"/>
</dbReference>
<evidence type="ECO:0000256" key="2">
    <source>
        <dbReference type="ARBA" id="ARBA00022723"/>
    </source>
</evidence>
<dbReference type="InterPro" id="IPR027370">
    <property type="entry name" value="Znf-RING_euk"/>
</dbReference>
<evidence type="ECO:0000256" key="1">
    <source>
        <dbReference type="ARBA" id="ARBA00022553"/>
    </source>
</evidence>
<organism evidence="9 10">
    <name type="scientific">Tegillarca granosa</name>
    <name type="common">Malaysian cockle</name>
    <name type="synonym">Anadara granosa</name>
    <dbReference type="NCBI Taxonomy" id="220873"/>
    <lineage>
        <taxon>Eukaryota</taxon>
        <taxon>Metazoa</taxon>
        <taxon>Spiralia</taxon>
        <taxon>Lophotrochozoa</taxon>
        <taxon>Mollusca</taxon>
        <taxon>Bivalvia</taxon>
        <taxon>Autobranchia</taxon>
        <taxon>Pteriomorphia</taxon>
        <taxon>Arcoida</taxon>
        <taxon>Arcoidea</taxon>
        <taxon>Arcidae</taxon>
        <taxon>Tegillarca</taxon>
    </lineage>
</organism>
<feature type="domain" description="B box-type" evidence="8">
    <location>
        <begin position="103"/>
        <end position="153"/>
    </location>
</feature>
<dbReference type="PANTHER" id="PTHR25462:SF296">
    <property type="entry name" value="MEIOTIC P26, ISOFORM F"/>
    <property type="match status" value="1"/>
</dbReference>
<evidence type="ECO:0000256" key="4">
    <source>
        <dbReference type="ARBA" id="ARBA00022833"/>
    </source>
</evidence>
<comment type="caution">
    <text evidence="9">The sequence shown here is derived from an EMBL/GenBank/DDBJ whole genome shotgun (WGS) entry which is preliminary data.</text>
</comment>
<dbReference type="InterPro" id="IPR000315">
    <property type="entry name" value="Znf_B-box"/>
</dbReference>
<proteinExistence type="predicted"/>
<dbReference type="Gene3D" id="2.120.10.30">
    <property type="entry name" value="TolB, C-terminal domain"/>
    <property type="match status" value="1"/>
</dbReference>
<keyword evidence="2" id="KW-0479">Metal-binding</keyword>
<reference evidence="9 10" key="1">
    <citation type="submission" date="2022-12" db="EMBL/GenBank/DDBJ databases">
        <title>Chromosome-level genome of Tegillarca granosa.</title>
        <authorList>
            <person name="Kim J."/>
        </authorList>
    </citation>
    <scope>NUCLEOTIDE SEQUENCE [LARGE SCALE GENOMIC DNA]</scope>
    <source>
        <strain evidence="9">Teg-2019</strain>
        <tissue evidence="9">Adductor muscle</tissue>
    </source>
</reference>
<evidence type="ECO:0000256" key="5">
    <source>
        <dbReference type="PROSITE-ProRule" id="PRU00024"/>
    </source>
</evidence>
<keyword evidence="3 5" id="KW-0863">Zinc-finger</keyword>
<evidence type="ECO:0000259" key="7">
    <source>
        <dbReference type="PROSITE" id="PS50089"/>
    </source>
</evidence>
<keyword evidence="4" id="KW-0862">Zinc</keyword>
<gene>
    <name evidence="9" type="ORF">KUTeg_014561</name>
</gene>
<dbReference type="InterPro" id="IPR011042">
    <property type="entry name" value="6-blade_b-propeller_TolB-like"/>
</dbReference>
<dbReference type="InterPro" id="IPR017907">
    <property type="entry name" value="Znf_RING_CS"/>
</dbReference>
<dbReference type="InterPro" id="IPR013083">
    <property type="entry name" value="Znf_RING/FYVE/PHD"/>
</dbReference>
<protein>
    <submittedName>
        <fullName evidence="9">Uncharacterized protein</fullName>
    </submittedName>
</protein>
<evidence type="ECO:0000313" key="10">
    <source>
        <dbReference type="Proteomes" id="UP001217089"/>
    </source>
</evidence>
<evidence type="ECO:0000259" key="8">
    <source>
        <dbReference type="PROSITE" id="PS50119"/>
    </source>
</evidence>
<dbReference type="InterPro" id="IPR047153">
    <property type="entry name" value="TRIM45/56/19-like"/>
</dbReference>